<dbReference type="SUPFAM" id="SSF52743">
    <property type="entry name" value="Subtilisin-like"/>
    <property type="match status" value="1"/>
</dbReference>
<proteinExistence type="inferred from homology"/>
<name>A0A5P8FJS8_9MICO</name>
<evidence type="ECO:0000256" key="5">
    <source>
        <dbReference type="PIRSR" id="PIRSR615500-1"/>
    </source>
</evidence>
<dbReference type="PRINTS" id="PR00723">
    <property type="entry name" value="SUBTILISIN"/>
</dbReference>
<evidence type="ECO:0000259" key="10">
    <source>
        <dbReference type="Pfam" id="PF00082"/>
    </source>
</evidence>
<dbReference type="InterPro" id="IPR022398">
    <property type="entry name" value="Peptidase_S8_His-AS"/>
</dbReference>
<evidence type="ECO:0000256" key="4">
    <source>
        <dbReference type="ARBA" id="ARBA00022825"/>
    </source>
</evidence>
<dbReference type="PROSITE" id="PS00138">
    <property type="entry name" value="SUBTILASE_SER"/>
    <property type="match status" value="1"/>
</dbReference>
<feature type="chain" id="PRO_5024970867" evidence="9">
    <location>
        <begin position="24"/>
        <end position="595"/>
    </location>
</feature>
<dbReference type="AlphaFoldDB" id="A0A5P8FJS8"/>
<dbReference type="GO" id="GO:0006508">
    <property type="term" value="P:proteolysis"/>
    <property type="evidence" value="ECO:0007669"/>
    <property type="project" value="UniProtKB-KW"/>
</dbReference>
<feature type="active site" description="Charge relay system" evidence="5 6">
    <location>
        <position position="504"/>
    </location>
</feature>
<dbReference type="InterPro" id="IPR023827">
    <property type="entry name" value="Peptidase_S8_Asp-AS"/>
</dbReference>
<evidence type="ECO:0000256" key="2">
    <source>
        <dbReference type="ARBA" id="ARBA00022670"/>
    </source>
</evidence>
<gene>
    <name evidence="11" type="ORF">EEW87_001790</name>
</gene>
<feature type="active site" description="Charge relay system" evidence="5 6">
    <location>
        <position position="241"/>
    </location>
</feature>
<evidence type="ECO:0000256" key="1">
    <source>
        <dbReference type="ARBA" id="ARBA00011073"/>
    </source>
</evidence>
<dbReference type="Gene3D" id="3.40.50.200">
    <property type="entry name" value="Peptidase S8/S53 domain"/>
    <property type="match status" value="1"/>
</dbReference>
<dbReference type="KEGG" id="jme:EEW87_001790"/>
<dbReference type="PROSITE" id="PS51892">
    <property type="entry name" value="SUBTILASE"/>
    <property type="match status" value="1"/>
</dbReference>
<dbReference type="PROSITE" id="PS00136">
    <property type="entry name" value="SUBTILASE_ASP"/>
    <property type="match status" value="1"/>
</dbReference>
<comment type="similarity">
    <text evidence="1 6 7">Belongs to the peptidase S8 family.</text>
</comment>
<reference evidence="11 12" key="1">
    <citation type="submission" date="2019-09" db="EMBL/GenBank/DDBJ databases">
        <title>Complete Genome Sequence of Janibacter melonis M714 with both human health impact and industrial applications.</title>
        <authorList>
            <person name="Jin M."/>
            <person name="Zhao Q.R."/>
        </authorList>
    </citation>
    <scope>NUCLEOTIDE SEQUENCE [LARGE SCALE GENOMIC DNA]</scope>
    <source>
        <strain evidence="11 12">M714</strain>
    </source>
</reference>
<protein>
    <submittedName>
        <fullName evidence="11">S8 family serine peptidase</fullName>
    </submittedName>
</protein>
<dbReference type="EMBL" id="CP044548">
    <property type="protein sequence ID" value="QFQ29330.2"/>
    <property type="molecule type" value="Genomic_DNA"/>
</dbReference>
<evidence type="ECO:0000313" key="12">
    <source>
        <dbReference type="Proteomes" id="UP000271708"/>
    </source>
</evidence>
<accession>A0A5P8FJS8</accession>
<feature type="active site" description="Charge relay system" evidence="5 6">
    <location>
        <position position="192"/>
    </location>
</feature>
<organism evidence="11 12">
    <name type="scientific">Janibacter melonis</name>
    <dbReference type="NCBI Taxonomy" id="262209"/>
    <lineage>
        <taxon>Bacteria</taxon>
        <taxon>Bacillati</taxon>
        <taxon>Actinomycetota</taxon>
        <taxon>Actinomycetes</taxon>
        <taxon>Micrococcales</taxon>
        <taxon>Intrasporangiaceae</taxon>
        <taxon>Janibacter</taxon>
    </lineage>
</organism>
<dbReference type="InterPro" id="IPR000209">
    <property type="entry name" value="Peptidase_S8/S53_dom"/>
</dbReference>
<keyword evidence="3 6" id="KW-0378">Hydrolase</keyword>
<dbReference type="InterPro" id="IPR036852">
    <property type="entry name" value="Peptidase_S8/S53_dom_sf"/>
</dbReference>
<evidence type="ECO:0000256" key="6">
    <source>
        <dbReference type="PROSITE-ProRule" id="PRU01240"/>
    </source>
</evidence>
<dbReference type="RefSeq" id="WP_123091449.1">
    <property type="nucleotide sequence ID" value="NZ_BAAAKD010000051.1"/>
</dbReference>
<dbReference type="GeneID" id="59163166"/>
<dbReference type="InterPro" id="IPR015500">
    <property type="entry name" value="Peptidase_S8_subtilisin-rel"/>
</dbReference>
<dbReference type="Pfam" id="PF00082">
    <property type="entry name" value="Peptidase_S8"/>
    <property type="match status" value="1"/>
</dbReference>
<feature type="domain" description="Peptidase S8/S53" evidence="10">
    <location>
        <begin position="186"/>
        <end position="548"/>
    </location>
</feature>
<evidence type="ECO:0000256" key="3">
    <source>
        <dbReference type="ARBA" id="ARBA00022801"/>
    </source>
</evidence>
<evidence type="ECO:0000256" key="9">
    <source>
        <dbReference type="SAM" id="SignalP"/>
    </source>
</evidence>
<evidence type="ECO:0000256" key="8">
    <source>
        <dbReference type="SAM" id="MobiDB-lite"/>
    </source>
</evidence>
<dbReference type="Proteomes" id="UP000271708">
    <property type="component" value="Chromosome"/>
</dbReference>
<dbReference type="PROSITE" id="PS00137">
    <property type="entry name" value="SUBTILASE_HIS"/>
    <property type="match status" value="1"/>
</dbReference>
<keyword evidence="9" id="KW-0732">Signal</keyword>
<keyword evidence="2 6" id="KW-0645">Protease</keyword>
<evidence type="ECO:0000256" key="7">
    <source>
        <dbReference type="RuleBase" id="RU003355"/>
    </source>
</evidence>
<evidence type="ECO:0000313" key="11">
    <source>
        <dbReference type="EMBL" id="QFQ29330.2"/>
    </source>
</evidence>
<keyword evidence="4 6" id="KW-0720">Serine protease</keyword>
<feature type="region of interest" description="Disordered" evidence="8">
    <location>
        <begin position="134"/>
        <end position="157"/>
    </location>
</feature>
<dbReference type="GO" id="GO:0004252">
    <property type="term" value="F:serine-type endopeptidase activity"/>
    <property type="evidence" value="ECO:0007669"/>
    <property type="project" value="UniProtKB-UniRule"/>
</dbReference>
<sequence length="595" mass="62099">MRHTKLMALVGATALGVTGLASATTATAAAPAAPVSAPAVAAQPSGPSMTSGAYVVLADKGADIDSVVRRVKAAGGTVTSINRQIGMITVDSSNRGFASKARGLAGVKQAAAEISVGRSPKSVVTKDQVLREHQRSAAAKKSTQRSVAGSKSAAATKGDPLDSKLWGLEMVDSFKARAVNPGNRLVRVGVIDTGVQANHPDIAGNFSTALSKNFTRDIPAIDGDCEYDGCVDPATVDHGGHGTHVAGTIAAKANGFGVSGVAPNVVLANVRAGQDSGYFFLGPVANAITWAADKRMDVVNMSFYVDPWAFNCRGGAPEDTPEQAAQQDVTIETMERVLDYAHRRDVTMVAALGNGHDDLSNPRNDLESPNFPEGVSHERTIDNATCFDLPTEGANVIGTSAVGPSGKKADYSNWATDLSSGEIEVSAPGGWFRDGFGTDTFRTNENLILSTASQRYLQEQGLVSKWGYITQDGKDAGVIKQCSTTPVSKGANKCGYYEYLQGTSMAAPHASGVAALIVSARGSGKGMWFGHDSRDVAYVLKKSAADHACPEGGVQEYTNEGRDAEFTATCVSKPGFNGFYGDGIVNAYNAVTFNR</sequence>
<dbReference type="InterPro" id="IPR050131">
    <property type="entry name" value="Peptidase_S8_subtilisin-like"/>
</dbReference>
<dbReference type="PANTHER" id="PTHR43806:SF11">
    <property type="entry name" value="CEREVISIN-RELATED"/>
    <property type="match status" value="1"/>
</dbReference>
<dbReference type="InterPro" id="IPR023828">
    <property type="entry name" value="Peptidase_S8_Ser-AS"/>
</dbReference>
<dbReference type="PANTHER" id="PTHR43806">
    <property type="entry name" value="PEPTIDASE S8"/>
    <property type="match status" value="1"/>
</dbReference>
<feature type="signal peptide" evidence="9">
    <location>
        <begin position="1"/>
        <end position="23"/>
    </location>
</feature>